<dbReference type="OrthoDB" id="48509at2759"/>
<dbReference type="PANTHER" id="PTHR14445">
    <property type="entry name" value="GRB10 INTERACTING GYF PROTEIN"/>
    <property type="match status" value="1"/>
</dbReference>
<reference evidence="4" key="1">
    <citation type="submission" date="2016-03" db="EMBL/GenBank/DDBJ databases">
        <authorList>
            <person name="Devillers Hugo."/>
        </authorList>
    </citation>
    <scope>NUCLEOTIDE SEQUENCE [LARGE SCALE GENOMIC DNA]</scope>
</reference>
<feature type="region of interest" description="Disordered" evidence="1">
    <location>
        <begin position="622"/>
        <end position="654"/>
    </location>
</feature>
<evidence type="ECO:0000259" key="2">
    <source>
        <dbReference type="PROSITE" id="PS50829"/>
    </source>
</evidence>
<dbReference type="SMART" id="SM00444">
    <property type="entry name" value="GYF"/>
    <property type="match status" value="1"/>
</dbReference>
<evidence type="ECO:0000313" key="3">
    <source>
        <dbReference type="EMBL" id="SCU94711.1"/>
    </source>
</evidence>
<keyword evidence="4" id="KW-1185">Reference proteome</keyword>
<dbReference type="PROSITE" id="PS50829">
    <property type="entry name" value="GYF"/>
    <property type="match status" value="1"/>
</dbReference>
<sequence>MNSNQQTQQDVLGSIVPQLQGMSLSGASTPMMDTSSTPLHKPGSLLGTLGIQRANSPFVGGGVDGVKFGRQPHDLQYAQHGQQTPHQAYSGLRETPSSSSLAADWAQQSSVGNAAVPNSNSGLSGTSIDGHSSFGLSMVDALGVPSNVPPPPGVFAPHMPILESQWKYVDFQNIVQGPFPSQSMTNWYQAGYLQASLQIARVATSPEPFGVNEKFASLGDLMAKVGDFADPFSKFDLIVAQAQAQVQMQPQLNPRLPQQLSLDSLQVANGTSGNASDPITFHLEASSAPVNDAVSSGPQIESLDYTHDQLLELRDSDGGYFHETISQIPVHKFVENDAAPKSYDTKTRQTIDQDALQRRREYETLAKQRKEQQLAQEKLQKYEQLKQQQDAVAAAEVERRRVLVSETEGIAKQRQKQREEEAERRKKADESARRLLEEEHQRFVREQQETEDRNKRDELEKLRRESSTPSGASSPALLSAKPAPWANKTKASFAGPSLAEIQQKEAAQRAKRKQEQEHQTREIAAKLQQQVFNEEASKPRIDSIATWASKKLPNQPLDEHMAPVKTIEQIQKEQAEQKKFLAEQKRLWEEVQKNAKVNVAPSSTDVNEWTTVTKKQVIPLKASSTKNPNQANSYLSPDKLRSMSANSSKQIGSSTSIPTLKTKVATKAPVAYSGNASTSLRQEFLKWCKSQMKLSQEVNVNGVLEFLLSLPAGPESKEIIADTIYSNSSSMDGRRFAAEFIKRRIDCEAKLTDSLSWSEALSMPEGDVEDWEFQVVGKKKNRKH</sequence>
<dbReference type="Gene3D" id="3.30.1490.40">
    <property type="match status" value="1"/>
</dbReference>
<dbReference type="InterPro" id="IPR035445">
    <property type="entry name" value="GYF-like_dom_sf"/>
</dbReference>
<evidence type="ECO:0000256" key="1">
    <source>
        <dbReference type="SAM" id="MobiDB-lite"/>
    </source>
</evidence>
<dbReference type="PANTHER" id="PTHR14445:SF36">
    <property type="entry name" value="FI03272P-RELATED"/>
    <property type="match status" value="1"/>
</dbReference>
<proteinExistence type="predicted"/>
<dbReference type="AlphaFoldDB" id="A0A1G4JUQ8"/>
<organism evidence="3 4">
    <name type="scientific">Lachancea nothofagi CBS 11611</name>
    <dbReference type="NCBI Taxonomy" id="1266666"/>
    <lineage>
        <taxon>Eukaryota</taxon>
        <taxon>Fungi</taxon>
        <taxon>Dikarya</taxon>
        <taxon>Ascomycota</taxon>
        <taxon>Saccharomycotina</taxon>
        <taxon>Saccharomycetes</taxon>
        <taxon>Saccharomycetales</taxon>
        <taxon>Saccharomycetaceae</taxon>
        <taxon>Lachancea</taxon>
    </lineage>
</organism>
<dbReference type="GO" id="GO:0005829">
    <property type="term" value="C:cytosol"/>
    <property type="evidence" value="ECO:0007669"/>
    <property type="project" value="TreeGrafter"/>
</dbReference>
<evidence type="ECO:0000313" key="4">
    <source>
        <dbReference type="Proteomes" id="UP000189911"/>
    </source>
</evidence>
<feature type="region of interest" description="Disordered" evidence="1">
    <location>
        <begin position="409"/>
        <end position="537"/>
    </location>
</feature>
<feature type="compositionally biased region" description="Polar residues" evidence="1">
    <location>
        <begin position="643"/>
        <end position="654"/>
    </location>
</feature>
<feature type="compositionally biased region" description="Basic and acidic residues" evidence="1">
    <location>
        <begin position="502"/>
        <end position="524"/>
    </location>
</feature>
<feature type="compositionally biased region" description="Basic and acidic residues" evidence="1">
    <location>
        <begin position="416"/>
        <end position="466"/>
    </location>
</feature>
<feature type="domain" description="GYF" evidence="2">
    <location>
        <begin position="163"/>
        <end position="219"/>
    </location>
</feature>
<feature type="region of interest" description="Disordered" evidence="1">
    <location>
        <begin position="78"/>
        <end position="106"/>
    </location>
</feature>
<dbReference type="InterPro" id="IPR051640">
    <property type="entry name" value="GRB10-interact_GYF"/>
</dbReference>
<dbReference type="Proteomes" id="UP000189911">
    <property type="component" value="Chromosome E"/>
</dbReference>
<gene>
    <name evidence="3" type="ORF">LANO_0E07800G</name>
</gene>
<dbReference type="InterPro" id="IPR003169">
    <property type="entry name" value="GYF"/>
</dbReference>
<protein>
    <submittedName>
        <fullName evidence="3">LANO_0E07800g1_1</fullName>
    </submittedName>
</protein>
<feature type="compositionally biased region" description="Polar residues" evidence="1">
    <location>
        <begin position="95"/>
        <end position="106"/>
    </location>
</feature>
<dbReference type="EMBL" id="LT598451">
    <property type="protein sequence ID" value="SCU94711.1"/>
    <property type="molecule type" value="Genomic_DNA"/>
</dbReference>
<name>A0A1G4JUQ8_9SACH</name>
<dbReference type="SUPFAM" id="SSF55277">
    <property type="entry name" value="GYF domain"/>
    <property type="match status" value="1"/>
</dbReference>
<feature type="compositionally biased region" description="Polar residues" evidence="1">
    <location>
        <begin position="622"/>
        <end position="635"/>
    </location>
</feature>
<feature type="compositionally biased region" description="Low complexity" evidence="1">
    <location>
        <begin position="467"/>
        <end position="484"/>
    </location>
</feature>
<dbReference type="Pfam" id="PF02213">
    <property type="entry name" value="GYF"/>
    <property type="match status" value="1"/>
</dbReference>
<accession>A0A1G4JUQ8</accession>